<dbReference type="Proteomes" id="UP000670776">
    <property type="component" value="Unassembled WGS sequence"/>
</dbReference>
<dbReference type="InterPro" id="IPR009057">
    <property type="entry name" value="Homeodomain-like_sf"/>
</dbReference>
<evidence type="ECO:0000256" key="2">
    <source>
        <dbReference type="ARBA" id="ARBA00023125"/>
    </source>
</evidence>
<gene>
    <name evidence="5" type="ORF">J8H85_05010</name>
</gene>
<evidence type="ECO:0000256" key="1">
    <source>
        <dbReference type="ARBA" id="ARBA00023015"/>
    </source>
</evidence>
<keyword evidence="2" id="KW-0238">DNA-binding</keyword>
<dbReference type="PROSITE" id="PS01124">
    <property type="entry name" value="HTH_ARAC_FAMILY_2"/>
    <property type="match status" value="1"/>
</dbReference>
<sequence>MNRNMQNEIPNIVFNSQKANNSGIEIITIESLYERKSNVGHNSEKAHQVAFNMIVFYTAGVSRHLVDFVWHDVKKNTIVHISKEQIHAFQFNDGLKGFILLFTDDYLKKQINALPKNEIIRLFNAHLFSPIIQVPPDSNVEHYFRLFYDEYSNIKEDYNQENTYGALHSIIFSKLERLKQYQTVHLKRTDKLNTFLNFKSLLEGNYTKSRNADFYAQSLNITYKHLNTICKNIVNTTAKEFIDAFIVLEAKRLLINSEIKSTELAYTLGFEEPTNFVKYFKKHTGLTPNAFKKDYK</sequence>
<dbReference type="Pfam" id="PF12833">
    <property type="entry name" value="HTH_18"/>
    <property type="match status" value="1"/>
</dbReference>
<proteinExistence type="predicted"/>
<evidence type="ECO:0000259" key="4">
    <source>
        <dbReference type="PROSITE" id="PS01124"/>
    </source>
</evidence>
<reference evidence="5 6" key="1">
    <citation type="submission" date="2021-04" db="EMBL/GenBank/DDBJ databases">
        <title>Mariniflexile gromovii gen. nov., sp. nov., a gliding bacterium isolated from the sea urchin Strongylocentrotus intermedius.</title>
        <authorList>
            <person name="Ko S."/>
            <person name="Le V."/>
            <person name="Ahn C.-Y."/>
            <person name="Oh H.-M."/>
        </authorList>
    </citation>
    <scope>NUCLEOTIDE SEQUENCE [LARGE SCALE GENOMIC DNA]</scope>
    <source>
        <strain evidence="5 6">KCTC 12570</strain>
    </source>
</reference>
<dbReference type="InterPro" id="IPR018060">
    <property type="entry name" value="HTH_AraC"/>
</dbReference>
<dbReference type="PANTHER" id="PTHR43280:SF32">
    <property type="entry name" value="TRANSCRIPTIONAL REGULATORY PROTEIN"/>
    <property type="match status" value="1"/>
</dbReference>
<evidence type="ECO:0000313" key="5">
    <source>
        <dbReference type="EMBL" id="MBP0903181.1"/>
    </source>
</evidence>
<dbReference type="SUPFAM" id="SSF46689">
    <property type="entry name" value="Homeodomain-like"/>
    <property type="match status" value="1"/>
</dbReference>
<keyword evidence="6" id="KW-1185">Reference proteome</keyword>
<feature type="domain" description="HTH araC/xylS-type" evidence="4">
    <location>
        <begin position="196"/>
        <end position="294"/>
    </location>
</feature>
<protein>
    <submittedName>
        <fullName evidence="5">Helix-turn-helix domain-containing protein</fullName>
    </submittedName>
</protein>
<keyword evidence="3" id="KW-0804">Transcription</keyword>
<evidence type="ECO:0000256" key="3">
    <source>
        <dbReference type="ARBA" id="ARBA00023163"/>
    </source>
</evidence>
<dbReference type="PANTHER" id="PTHR43280">
    <property type="entry name" value="ARAC-FAMILY TRANSCRIPTIONAL REGULATOR"/>
    <property type="match status" value="1"/>
</dbReference>
<keyword evidence="1" id="KW-0805">Transcription regulation</keyword>
<dbReference type="Gene3D" id="1.10.10.60">
    <property type="entry name" value="Homeodomain-like"/>
    <property type="match status" value="1"/>
</dbReference>
<dbReference type="SMART" id="SM00342">
    <property type="entry name" value="HTH_ARAC"/>
    <property type="match status" value="1"/>
</dbReference>
<name>A0ABS4BRI0_9FLAO</name>
<comment type="caution">
    <text evidence="5">The sequence shown here is derived from an EMBL/GenBank/DDBJ whole genome shotgun (WGS) entry which is preliminary data.</text>
</comment>
<dbReference type="EMBL" id="JAGJCB010000003">
    <property type="protein sequence ID" value="MBP0903181.1"/>
    <property type="molecule type" value="Genomic_DNA"/>
</dbReference>
<dbReference type="RefSeq" id="WP_209653263.1">
    <property type="nucleotide sequence ID" value="NZ_JAGJCB010000003.1"/>
</dbReference>
<organism evidence="5 6">
    <name type="scientific">Mariniflexile gromovii</name>
    <dbReference type="NCBI Taxonomy" id="362523"/>
    <lineage>
        <taxon>Bacteria</taxon>
        <taxon>Pseudomonadati</taxon>
        <taxon>Bacteroidota</taxon>
        <taxon>Flavobacteriia</taxon>
        <taxon>Flavobacteriales</taxon>
        <taxon>Flavobacteriaceae</taxon>
        <taxon>Mariniflexile</taxon>
    </lineage>
</organism>
<accession>A0ABS4BRI0</accession>
<evidence type="ECO:0000313" key="6">
    <source>
        <dbReference type="Proteomes" id="UP000670776"/>
    </source>
</evidence>